<name>A0ABT0LJW8_9GAMM</name>
<dbReference type="Proteomes" id="UP001203423">
    <property type="component" value="Unassembled WGS sequence"/>
</dbReference>
<reference evidence="1 2" key="1">
    <citation type="submission" date="2022-01" db="EMBL/GenBank/DDBJ databases">
        <title>Whole genome-based taxonomy of the Shewanellaceae.</title>
        <authorList>
            <person name="Martin-Rodriguez A.J."/>
        </authorList>
    </citation>
    <scope>NUCLEOTIDE SEQUENCE [LARGE SCALE GENOMIC DNA]</scope>
    <source>
        <strain evidence="1 2">DSM 17177</strain>
    </source>
</reference>
<accession>A0ABT0LJW8</accession>
<gene>
    <name evidence="1" type="ORF">L2764_26975</name>
</gene>
<evidence type="ECO:0000313" key="1">
    <source>
        <dbReference type="EMBL" id="MCL1127991.1"/>
    </source>
</evidence>
<dbReference type="EMBL" id="JAKIKS010000285">
    <property type="protein sequence ID" value="MCL1127991.1"/>
    <property type="molecule type" value="Genomic_DNA"/>
</dbReference>
<keyword evidence="2" id="KW-1185">Reference proteome</keyword>
<protein>
    <submittedName>
        <fullName evidence="1">Uncharacterized protein</fullName>
    </submittedName>
</protein>
<evidence type="ECO:0000313" key="2">
    <source>
        <dbReference type="Proteomes" id="UP001203423"/>
    </source>
</evidence>
<organism evidence="1 2">
    <name type="scientific">Shewanella surugensis</name>
    <dbReference type="NCBI Taxonomy" id="212020"/>
    <lineage>
        <taxon>Bacteria</taxon>
        <taxon>Pseudomonadati</taxon>
        <taxon>Pseudomonadota</taxon>
        <taxon>Gammaproteobacteria</taxon>
        <taxon>Alteromonadales</taxon>
        <taxon>Shewanellaceae</taxon>
        <taxon>Shewanella</taxon>
    </lineage>
</organism>
<sequence>MPTTMEDFSTFAGFWSLQGHADIGLHWNKQQGKQVQIDNTFRTGSYNHNEQSGYSSYHYPGFLTKNSDDKRDYNQHGQQMSYCQMWCINES</sequence>
<proteinExistence type="predicted"/>
<comment type="caution">
    <text evidence="1">The sequence shown here is derived from an EMBL/GenBank/DDBJ whole genome shotgun (WGS) entry which is preliminary data.</text>
</comment>
<dbReference type="RefSeq" id="WP_248943411.1">
    <property type="nucleotide sequence ID" value="NZ_JAKIKS010000285.1"/>
</dbReference>